<dbReference type="Proteomes" id="UP001283361">
    <property type="component" value="Unassembled WGS sequence"/>
</dbReference>
<sequence length="107" mass="11974">MHFHESVPILSCLQSNVLAFAPKELPDLTDFSGALYGISPPKRSQVAEPKFKLWNSVGSMRHPRQRILKYTAVSQHFSCKHLSLNLTPYPDGAVSANILVIRQVVFV</sequence>
<dbReference type="EMBL" id="JAWDGP010003964">
    <property type="protein sequence ID" value="KAK3769133.1"/>
    <property type="molecule type" value="Genomic_DNA"/>
</dbReference>
<organism evidence="1 2">
    <name type="scientific">Elysia crispata</name>
    <name type="common">lettuce slug</name>
    <dbReference type="NCBI Taxonomy" id="231223"/>
    <lineage>
        <taxon>Eukaryota</taxon>
        <taxon>Metazoa</taxon>
        <taxon>Spiralia</taxon>
        <taxon>Lophotrochozoa</taxon>
        <taxon>Mollusca</taxon>
        <taxon>Gastropoda</taxon>
        <taxon>Heterobranchia</taxon>
        <taxon>Euthyneura</taxon>
        <taxon>Panpulmonata</taxon>
        <taxon>Sacoglossa</taxon>
        <taxon>Placobranchoidea</taxon>
        <taxon>Plakobranchidae</taxon>
        <taxon>Elysia</taxon>
    </lineage>
</organism>
<comment type="caution">
    <text evidence="1">The sequence shown here is derived from an EMBL/GenBank/DDBJ whole genome shotgun (WGS) entry which is preliminary data.</text>
</comment>
<gene>
    <name evidence="1" type="ORF">RRG08_067110</name>
</gene>
<keyword evidence="2" id="KW-1185">Reference proteome</keyword>
<proteinExistence type="predicted"/>
<evidence type="ECO:0000313" key="2">
    <source>
        <dbReference type="Proteomes" id="UP001283361"/>
    </source>
</evidence>
<protein>
    <submittedName>
        <fullName evidence="1">Uncharacterized protein</fullName>
    </submittedName>
</protein>
<reference evidence="1" key="1">
    <citation type="journal article" date="2023" name="G3 (Bethesda)">
        <title>A reference genome for the long-term kleptoplast-retaining sea slug Elysia crispata morphotype clarki.</title>
        <authorList>
            <person name="Eastman K.E."/>
            <person name="Pendleton A.L."/>
            <person name="Shaikh M.A."/>
            <person name="Suttiyut T."/>
            <person name="Ogas R."/>
            <person name="Tomko P."/>
            <person name="Gavelis G."/>
            <person name="Widhalm J.R."/>
            <person name="Wisecaver J.H."/>
        </authorList>
    </citation>
    <scope>NUCLEOTIDE SEQUENCE</scope>
    <source>
        <strain evidence="1">ECLA1</strain>
    </source>
</reference>
<name>A0AAE0ZGQ6_9GAST</name>
<dbReference type="AlphaFoldDB" id="A0AAE0ZGQ6"/>
<accession>A0AAE0ZGQ6</accession>
<evidence type="ECO:0000313" key="1">
    <source>
        <dbReference type="EMBL" id="KAK3769133.1"/>
    </source>
</evidence>